<dbReference type="SUPFAM" id="SSF81383">
    <property type="entry name" value="F-box domain"/>
    <property type="match status" value="1"/>
</dbReference>
<dbReference type="Gene3D" id="1.20.1280.50">
    <property type="match status" value="1"/>
</dbReference>
<dbReference type="InterPro" id="IPR001810">
    <property type="entry name" value="F-box_dom"/>
</dbReference>
<reference evidence="3 4" key="1">
    <citation type="submission" date="2024-01" db="EMBL/GenBank/DDBJ databases">
        <authorList>
            <person name="Allen C."/>
            <person name="Tagirdzhanova G."/>
        </authorList>
    </citation>
    <scope>NUCLEOTIDE SEQUENCE [LARGE SCALE GENOMIC DNA]</scope>
    <source>
        <strain evidence="3 4">CBS 119000</strain>
    </source>
</reference>
<sequence length="533" mass="59211">MALVQAGPLPVSGRDCLSRLPAELLLRITRDLTTTELCAVRSCSRSLECALRDLFLREFFWRRQFMLTEFSLQTLLAIAQHPLMSQSLRHVSIGVEEFVTTNCSPPDDEVQSVNLLLDAARQRAMLANGRALQLLATAFSLLPNLQTVQLRDRPSYTRHRDGPSEAWSSYGLRSAQEQLGRNANIFLTKGASRNLPSRVFALVMTALAKSNARPANIEVLMHSSRAGLFCSAFDPTPLPCLSLPGASAGNGADASVLPILAGLRRLHLRLQFIFHPNGINPFDPTIPPISRRNQQAGIECLPLYAWLAHCPNIRWLRLHLQKEARHHNDTFLRQLAAPLPASYPFPPGSTASRNITMPFASHLRRLELGFACCRRGVLEDLLSRFPALEDLTLFVFSLVNENHTAEPAYNVWCSFLDTLAKSPLGTQMTHMSLNKVGIVNHSDIKRLTHKTHVVNFGESQAIEYVAGIGKPMAYWLQGVSINVEREMKDNISSANDLATVLNGNLDSYSDCMSDDLNESEMDDDEDDEDESGS</sequence>
<dbReference type="Proteomes" id="UP001642502">
    <property type="component" value="Unassembled WGS sequence"/>
</dbReference>
<keyword evidence="4" id="KW-1185">Reference proteome</keyword>
<feature type="compositionally biased region" description="Acidic residues" evidence="1">
    <location>
        <begin position="512"/>
        <end position="533"/>
    </location>
</feature>
<organism evidence="3 4">
    <name type="scientific">Sporothrix epigloea</name>
    <dbReference type="NCBI Taxonomy" id="1892477"/>
    <lineage>
        <taxon>Eukaryota</taxon>
        <taxon>Fungi</taxon>
        <taxon>Dikarya</taxon>
        <taxon>Ascomycota</taxon>
        <taxon>Pezizomycotina</taxon>
        <taxon>Sordariomycetes</taxon>
        <taxon>Sordariomycetidae</taxon>
        <taxon>Ophiostomatales</taxon>
        <taxon>Ophiostomataceae</taxon>
        <taxon>Sporothrix</taxon>
    </lineage>
</organism>
<feature type="region of interest" description="Disordered" evidence="1">
    <location>
        <begin position="511"/>
        <end position="533"/>
    </location>
</feature>
<protein>
    <recommendedName>
        <fullName evidence="2">F-box domain-containing protein</fullName>
    </recommendedName>
</protein>
<dbReference type="PROSITE" id="PS50181">
    <property type="entry name" value="FBOX"/>
    <property type="match status" value="1"/>
</dbReference>
<dbReference type="EMBL" id="CAWUON010000079">
    <property type="protein sequence ID" value="CAK7271894.1"/>
    <property type="molecule type" value="Genomic_DNA"/>
</dbReference>
<accession>A0ABP0DUH5</accession>
<dbReference type="InterPro" id="IPR036047">
    <property type="entry name" value="F-box-like_dom_sf"/>
</dbReference>
<proteinExistence type="predicted"/>
<gene>
    <name evidence="3" type="ORF">SEPCBS119000_004840</name>
</gene>
<evidence type="ECO:0000313" key="3">
    <source>
        <dbReference type="EMBL" id="CAK7271894.1"/>
    </source>
</evidence>
<evidence type="ECO:0000256" key="1">
    <source>
        <dbReference type="SAM" id="MobiDB-lite"/>
    </source>
</evidence>
<evidence type="ECO:0000259" key="2">
    <source>
        <dbReference type="PROSITE" id="PS50181"/>
    </source>
</evidence>
<feature type="domain" description="F-box" evidence="2">
    <location>
        <begin position="14"/>
        <end position="64"/>
    </location>
</feature>
<comment type="caution">
    <text evidence="3">The sequence shown here is derived from an EMBL/GenBank/DDBJ whole genome shotgun (WGS) entry which is preliminary data.</text>
</comment>
<evidence type="ECO:0000313" key="4">
    <source>
        <dbReference type="Proteomes" id="UP001642502"/>
    </source>
</evidence>
<name>A0ABP0DUH5_9PEZI</name>